<reference evidence="1 2" key="1">
    <citation type="submission" date="2020-02" db="EMBL/GenBank/DDBJ databases">
        <authorList>
            <person name="Ferguson B K."/>
        </authorList>
    </citation>
    <scope>NUCLEOTIDE SEQUENCE [LARGE SCALE GENOMIC DNA]</scope>
</reference>
<dbReference type="AlphaFoldDB" id="A0A6H5HBZ1"/>
<dbReference type="EMBL" id="CADCXU010028194">
    <property type="protein sequence ID" value="CAB0014681.1"/>
    <property type="molecule type" value="Genomic_DNA"/>
</dbReference>
<protein>
    <submittedName>
        <fullName evidence="1">Uncharacterized protein</fullName>
    </submittedName>
</protein>
<organism evidence="1 2">
    <name type="scientific">Nesidiocoris tenuis</name>
    <dbReference type="NCBI Taxonomy" id="355587"/>
    <lineage>
        <taxon>Eukaryota</taxon>
        <taxon>Metazoa</taxon>
        <taxon>Ecdysozoa</taxon>
        <taxon>Arthropoda</taxon>
        <taxon>Hexapoda</taxon>
        <taxon>Insecta</taxon>
        <taxon>Pterygota</taxon>
        <taxon>Neoptera</taxon>
        <taxon>Paraneoptera</taxon>
        <taxon>Hemiptera</taxon>
        <taxon>Heteroptera</taxon>
        <taxon>Panheteroptera</taxon>
        <taxon>Cimicomorpha</taxon>
        <taxon>Miridae</taxon>
        <taxon>Dicyphina</taxon>
        <taxon>Nesidiocoris</taxon>
    </lineage>
</organism>
<keyword evidence="2" id="KW-1185">Reference proteome</keyword>
<dbReference type="Proteomes" id="UP000479000">
    <property type="component" value="Unassembled WGS sequence"/>
</dbReference>
<proteinExistence type="predicted"/>
<gene>
    <name evidence="1" type="ORF">NTEN_LOCUS19093</name>
</gene>
<accession>A0A6H5HBZ1</accession>
<name>A0A6H5HBZ1_9HEMI</name>
<sequence>MYQHVSVCIYFCDTERRTRWDRHDLQAVPAIVCNAELVLVERRGRDGTYSIIAKIITFSERSIGIVLKSRIRTELQKKLFLIHICSESLPEQASVCPSVVIYNQWYLLEKKVGIPRLSIKSIDCSRCRKLVYPQSEFCCKTGFFTEIHYLQGFTPYSLLTVQNRKGFCPTSFYRLGAPNCKQLIDKSRTKLLFWTNHEQQGVFSMFVYPTPKLRRCGCQEGIYMVPYDLQFCKCTICVAFHDECNLCLSPIRVTARENDWQV</sequence>
<evidence type="ECO:0000313" key="2">
    <source>
        <dbReference type="Proteomes" id="UP000479000"/>
    </source>
</evidence>
<evidence type="ECO:0000313" key="1">
    <source>
        <dbReference type="EMBL" id="CAB0014681.1"/>
    </source>
</evidence>